<dbReference type="Pfam" id="PF02630">
    <property type="entry name" value="SCO1-SenC"/>
    <property type="match status" value="1"/>
</dbReference>
<organism evidence="5 6">
    <name type="scientific">Nocardioides ginsengisegetis</name>
    <dbReference type="NCBI Taxonomy" id="661491"/>
    <lineage>
        <taxon>Bacteria</taxon>
        <taxon>Bacillati</taxon>
        <taxon>Actinomycetota</taxon>
        <taxon>Actinomycetes</taxon>
        <taxon>Propionibacteriales</taxon>
        <taxon>Nocardioidaceae</taxon>
        <taxon>Nocardioides</taxon>
    </lineage>
</organism>
<evidence type="ECO:0000256" key="4">
    <source>
        <dbReference type="SAM" id="SignalP"/>
    </source>
</evidence>
<dbReference type="PANTHER" id="PTHR12151:SF25">
    <property type="entry name" value="LINALOOL DEHYDRATASE_ISOMERASE DOMAIN-CONTAINING PROTEIN"/>
    <property type="match status" value="1"/>
</dbReference>
<dbReference type="Proteomes" id="UP000580910">
    <property type="component" value="Unassembled WGS sequence"/>
</dbReference>
<evidence type="ECO:0000256" key="3">
    <source>
        <dbReference type="PIRSR" id="PIRSR603782-2"/>
    </source>
</evidence>
<keyword evidence="4" id="KW-0732">Signal</keyword>
<comment type="caution">
    <text evidence="5">The sequence shown here is derived from an EMBL/GenBank/DDBJ whole genome shotgun (WGS) entry which is preliminary data.</text>
</comment>
<dbReference type="RefSeq" id="WP_343055561.1">
    <property type="nucleotide sequence ID" value="NZ_JACGXA010000001.1"/>
</dbReference>
<comment type="similarity">
    <text evidence="1">Belongs to the SCO1/2 family.</text>
</comment>
<accession>A0A7W3J076</accession>
<evidence type="ECO:0000256" key="2">
    <source>
        <dbReference type="PIRSR" id="PIRSR603782-1"/>
    </source>
</evidence>
<dbReference type="GO" id="GO:0046872">
    <property type="term" value="F:metal ion binding"/>
    <property type="evidence" value="ECO:0007669"/>
    <property type="project" value="UniProtKB-KW"/>
</dbReference>
<feature type="disulfide bond" description="Redox-active" evidence="3">
    <location>
        <begin position="77"/>
        <end position="81"/>
    </location>
</feature>
<proteinExistence type="inferred from homology"/>
<dbReference type="PANTHER" id="PTHR12151">
    <property type="entry name" value="ELECTRON TRANSPORT PROTIN SCO1/SENC FAMILY MEMBER"/>
    <property type="match status" value="1"/>
</dbReference>
<keyword evidence="6" id="KW-1185">Reference proteome</keyword>
<feature type="binding site" evidence="2">
    <location>
        <position position="167"/>
    </location>
    <ligand>
        <name>Cu cation</name>
        <dbReference type="ChEBI" id="CHEBI:23378"/>
    </ligand>
</feature>
<dbReference type="SUPFAM" id="SSF52833">
    <property type="entry name" value="Thioredoxin-like"/>
    <property type="match status" value="1"/>
</dbReference>
<dbReference type="EMBL" id="JACGXA010000001">
    <property type="protein sequence ID" value="MBA8803866.1"/>
    <property type="molecule type" value="Genomic_DNA"/>
</dbReference>
<dbReference type="CDD" id="cd02968">
    <property type="entry name" value="SCO"/>
    <property type="match status" value="1"/>
</dbReference>
<feature type="signal peptide" evidence="4">
    <location>
        <begin position="1"/>
        <end position="26"/>
    </location>
</feature>
<dbReference type="PROSITE" id="PS51257">
    <property type="entry name" value="PROKAR_LIPOPROTEIN"/>
    <property type="match status" value="1"/>
</dbReference>
<gene>
    <name evidence="5" type="ORF">FB382_002157</name>
</gene>
<protein>
    <submittedName>
        <fullName evidence="5">Protein SCO1/2</fullName>
    </submittedName>
</protein>
<reference evidence="5 6" key="1">
    <citation type="submission" date="2020-07" db="EMBL/GenBank/DDBJ databases">
        <title>Sequencing the genomes of 1000 actinobacteria strains.</title>
        <authorList>
            <person name="Klenk H.-P."/>
        </authorList>
    </citation>
    <scope>NUCLEOTIDE SEQUENCE [LARGE SCALE GENOMIC DNA]</scope>
    <source>
        <strain evidence="5 6">DSM 21349</strain>
    </source>
</reference>
<evidence type="ECO:0000313" key="5">
    <source>
        <dbReference type="EMBL" id="MBA8803866.1"/>
    </source>
</evidence>
<dbReference type="AlphaFoldDB" id="A0A7W3J076"/>
<name>A0A7W3J076_9ACTN</name>
<keyword evidence="2" id="KW-0186">Copper</keyword>
<feature type="binding site" evidence="2">
    <location>
        <position position="77"/>
    </location>
    <ligand>
        <name>Cu cation</name>
        <dbReference type="ChEBI" id="CHEBI:23378"/>
    </ligand>
</feature>
<dbReference type="InterPro" id="IPR036249">
    <property type="entry name" value="Thioredoxin-like_sf"/>
</dbReference>
<feature type="chain" id="PRO_5031445278" evidence="4">
    <location>
        <begin position="27"/>
        <end position="204"/>
    </location>
</feature>
<feature type="binding site" evidence="2">
    <location>
        <position position="81"/>
    </location>
    <ligand>
        <name>Cu cation</name>
        <dbReference type="ChEBI" id="CHEBI:23378"/>
    </ligand>
</feature>
<keyword evidence="2" id="KW-0479">Metal-binding</keyword>
<dbReference type="Gene3D" id="3.40.30.10">
    <property type="entry name" value="Glutaredoxin"/>
    <property type="match status" value="1"/>
</dbReference>
<keyword evidence="3" id="KW-1015">Disulfide bond</keyword>
<dbReference type="InterPro" id="IPR003782">
    <property type="entry name" value="SCO1/SenC"/>
</dbReference>
<evidence type="ECO:0000313" key="6">
    <source>
        <dbReference type="Proteomes" id="UP000580910"/>
    </source>
</evidence>
<sequence>MRRSLTTRTLLAVLSLVLLAGCNSSADGKAATLQGITLDQPYVVPSTPLTDTSGASYSLTKDTDKPLTLVFFGYTNCPDICQVVMSTLASAMTRLDASDRAQVDVVLVTTDPARDTGPVLTRYLSHFDPTFIGLTGDLDTIAAIGRPMAVAVEQGKKLPSGGYEVVHNTQVSAIGGDDKVHILWTQDTSAATIASDVHLLLEKS</sequence>
<evidence type="ECO:0000256" key="1">
    <source>
        <dbReference type="ARBA" id="ARBA00010996"/>
    </source>
</evidence>